<dbReference type="EMBL" id="JAINZZ010000005">
    <property type="protein sequence ID" value="MBY8877263.1"/>
    <property type="molecule type" value="Genomic_DNA"/>
</dbReference>
<dbReference type="Proteomes" id="UP000778578">
    <property type="component" value="Unassembled WGS sequence"/>
</dbReference>
<keyword evidence="1" id="KW-0560">Oxidoreductase</keyword>
<evidence type="ECO:0000259" key="3">
    <source>
        <dbReference type="Pfam" id="PF08028"/>
    </source>
</evidence>
<dbReference type="PIRSF" id="PIRSF016578">
    <property type="entry name" value="HsaA"/>
    <property type="match status" value="1"/>
</dbReference>
<dbReference type="Gene3D" id="1.10.540.10">
    <property type="entry name" value="Acyl-CoA dehydrogenase/oxidase, N-terminal domain"/>
    <property type="match status" value="1"/>
</dbReference>
<sequence length="390" mass="39845">MRAAGATAARHAAAADRNSGLAPETVTAVTRAGFPAHFVPREHGGHQGDFTSLLRAVAELAENCSSAGWCAALWANHGRYAALLPEQGRHEVWTASPDTRIAAGLVPHAARAVRHGSHWSLSGRWECVSAVGDSEWVLLAATVDAALEGQPGPQAGTPPGQAATPDAARVFAVPTASVDVTATWDSSGLRGTGSNTVTLAPTVVRAHRSFDFADVASGARTAGAGAHAARGGAAGTPGQGTAGPRCHTAPALLVGGLVLCAPALGAARTALRSWTDWAAAKAPLTGSLSADLSRSSAEIDAAELLLTAAARRADADPVTPPAVARNHRDAAVAVDLLVTAVERLVRSGGPHICDATSTVQRCWRDVHTIASHAVLRFQAAADLYARELLA</sequence>
<dbReference type="InterPro" id="IPR013107">
    <property type="entry name" value="Acyl-CoA_DH_C"/>
</dbReference>
<evidence type="ECO:0000313" key="5">
    <source>
        <dbReference type="Proteomes" id="UP000778578"/>
    </source>
</evidence>
<dbReference type="InterPro" id="IPR013786">
    <property type="entry name" value="AcylCoA_DH/ox_N"/>
</dbReference>
<dbReference type="Gene3D" id="1.20.140.10">
    <property type="entry name" value="Butyryl-CoA Dehydrogenase, subunit A, domain 3"/>
    <property type="match status" value="1"/>
</dbReference>
<dbReference type="InterPro" id="IPR009100">
    <property type="entry name" value="AcylCoA_DH/oxidase_NM_dom_sf"/>
</dbReference>
<dbReference type="InterPro" id="IPR046373">
    <property type="entry name" value="Acyl-CoA_Oxase/DH_mid-dom_sf"/>
</dbReference>
<organism evidence="4 5">
    <name type="scientific">Actinacidiphila acidipaludis</name>
    <dbReference type="NCBI Taxonomy" id="2873382"/>
    <lineage>
        <taxon>Bacteria</taxon>
        <taxon>Bacillati</taxon>
        <taxon>Actinomycetota</taxon>
        <taxon>Actinomycetes</taxon>
        <taxon>Kitasatosporales</taxon>
        <taxon>Streptomycetaceae</taxon>
        <taxon>Actinacidiphila</taxon>
    </lineage>
</organism>
<dbReference type="Gene3D" id="2.40.110.10">
    <property type="entry name" value="Butyryl-CoA Dehydrogenase, subunit A, domain 2"/>
    <property type="match status" value="1"/>
</dbReference>
<evidence type="ECO:0000256" key="1">
    <source>
        <dbReference type="ARBA" id="ARBA00023002"/>
    </source>
</evidence>
<reference evidence="4 5" key="1">
    <citation type="submission" date="2021-08" db="EMBL/GenBank/DDBJ databases">
        <title>WGS of actinomycetes from Thailand.</title>
        <authorList>
            <person name="Thawai C."/>
        </authorList>
    </citation>
    <scope>NUCLEOTIDE SEQUENCE [LARGE SCALE GENOMIC DNA]</scope>
    <source>
        <strain evidence="4 5">PLK6-54</strain>
    </source>
</reference>
<dbReference type="SUPFAM" id="SSF47203">
    <property type="entry name" value="Acyl-CoA dehydrogenase C-terminal domain-like"/>
    <property type="match status" value="1"/>
</dbReference>
<feature type="domain" description="Acyl-CoA dehydrogenase/oxidase N-terminal" evidence="2">
    <location>
        <begin position="8"/>
        <end position="78"/>
    </location>
</feature>
<evidence type="ECO:0000313" key="4">
    <source>
        <dbReference type="EMBL" id="MBY8877263.1"/>
    </source>
</evidence>
<name>A0ABS7Q2T7_9ACTN</name>
<dbReference type="Pfam" id="PF08028">
    <property type="entry name" value="Acyl-CoA_dh_2"/>
    <property type="match status" value="1"/>
</dbReference>
<dbReference type="SUPFAM" id="SSF56645">
    <property type="entry name" value="Acyl-CoA dehydrogenase NM domain-like"/>
    <property type="match status" value="1"/>
</dbReference>
<feature type="domain" description="Acyl-CoA dehydrogenase C-terminal" evidence="3">
    <location>
        <begin position="257"/>
        <end position="376"/>
    </location>
</feature>
<accession>A0ABS7Q2T7</accession>
<dbReference type="InterPro" id="IPR037069">
    <property type="entry name" value="AcylCoA_DH/ox_N_sf"/>
</dbReference>
<protein>
    <submittedName>
        <fullName evidence="4">Oxidoreductase</fullName>
    </submittedName>
</protein>
<evidence type="ECO:0000259" key="2">
    <source>
        <dbReference type="Pfam" id="PF02771"/>
    </source>
</evidence>
<dbReference type="InterPro" id="IPR036250">
    <property type="entry name" value="AcylCo_DH-like_C"/>
</dbReference>
<dbReference type="Pfam" id="PF02771">
    <property type="entry name" value="Acyl-CoA_dh_N"/>
    <property type="match status" value="1"/>
</dbReference>
<comment type="caution">
    <text evidence="4">The sequence shown here is derived from an EMBL/GenBank/DDBJ whole genome shotgun (WGS) entry which is preliminary data.</text>
</comment>
<keyword evidence="5" id="KW-1185">Reference proteome</keyword>
<proteinExistence type="predicted"/>
<gene>
    <name evidence="4" type="ORF">K7862_06345</name>
</gene>